<keyword evidence="4" id="KW-0964">Secreted</keyword>
<dbReference type="PRINTS" id="PR01349">
    <property type="entry name" value="WNTPROTEIN"/>
</dbReference>
<dbReference type="InterPro" id="IPR043158">
    <property type="entry name" value="Wnt_C"/>
</dbReference>
<gene>
    <name evidence="10" type="primary">WntC</name>
</gene>
<evidence type="ECO:0000256" key="2">
    <source>
        <dbReference type="ARBA" id="ARBA00005683"/>
    </source>
</evidence>
<dbReference type="PANTHER" id="PTHR12027">
    <property type="entry name" value="WNT RELATED"/>
    <property type="match status" value="1"/>
</dbReference>
<comment type="function">
    <text evidence="8">Ligand for members of the frizzled family of seven transmembrane receptors.</text>
</comment>
<keyword evidence="5" id="KW-0272">Extracellular matrix</keyword>
<evidence type="ECO:0000256" key="9">
    <source>
        <dbReference type="SAM" id="SignalP"/>
    </source>
</evidence>
<comment type="subcellular location">
    <subcellularLocation>
        <location evidence="1 8">Secreted</location>
        <location evidence="1 8">Extracellular space</location>
        <location evidence="1 8">Extracellular matrix</location>
    </subcellularLocation>
</comment>
<dbReference type="EMBL" id="HADA01000006">
    <property type="protein sequence ID" value="CUW00361.1"/>
    <property type="molecule type" value="Transcribed_RNA"/>
</dbReference>
<dbReference type="AlphaFoldDB" id="A0A175C231"/>
<dbReference type="GO" id="GO:0005109">
    <property type="term" value="F:frizzled binding"/>
    <property type="evidence" value="ECO:0007669"/>
    <property type="project" value="TreeGrafter"/>
</dbReference>
<evidence type="ECO:0000256" key="6">
    <source>
        <dbReference type="ARBA" id="ARBA00022687"/>
    </source>
</evidence>
<dbReference type="SMART" id="SM00097">
    <property type="entry name" value="WNT1"/>
    <property type="match status" value="1"/>
</dbReference>
<protein>
    <recommendedName>
        <fullName evidence="8">Protein Wnt</fullName>
    </recommendedName>
</protein>
<feature type="chain" id="PRO_5013357355" description="Protein Wnt" evidence="9">
    <location>
        <begin position="16"/>
        <end position="339"/>
    </location>
</feature>
<keyword evidence="9" id="KW-0732">Signal</keyword>
<keyword evidence="6 8" id="KW-0879">Wnt signaling pathway</keyword>
<evidence type="ECO:0000313" key="10">
    <source>
        <dbReference type="EMBL" id="CUW00361.1"/>
    </source>
</evidence>
<dbReference type="Gene3D" id="3.30.2460.20">
    <property type="match status" value="1"/>
</dbReference>
<dbReference type="GO" id="GO:0005125">
    <property type="term" value="F:cytokine activity"/>
    <property type="evidence" value="ECO:0007669"/>
    <property type="project" value="TreeGrafter"/>
</dbReference>
<evidence type="ECO:0000256" key="7">
    <source>
        <dbReference type="ARBA" id="ARBA00023157"/>
    </source>
</evidence>
<evidence type="ECO:0000256" key="1">
    <source>
        <dbReference type="ARBA" id="ARBA00004498"/>
    </source>
</evidence>
<dbReference type="GO" id="GO:0005615">
    <property type="term" value="C:extracellular space"/>
    <property type="evidence" value="ECO:0007669"/>
    <property type="project" value="TreeGrafter"/>
</dbReference>
<dbReference type="GO" id="GO:0060070">
    <property type="term" value="P:canonical Wnt signaling pathway"/>
    <property type="evidence" value="ECO:0007669"/>
    <property type="project" value="TreeGrafter"/>
</dbReference>
<organism evidence="10">
    <name type="scientific">Halisarca dujardinii</name>
    <name type="common">Dujardin's slime sponge</name>
    <dbReference type="NCBI Taxonomy" id="2583056"/>
    <lineage>
        <taxon>Eukaryota</taxon>
        <taxon>Metazoa</taxon>
        <taxon>Porifera</taxon>
        <taxon>Demospongiae</taxon>
        <taxon>Verongimorpha</taxon>
        <taxon>Chondrillida</taxon>
        <taxon>Halisarcidae</taxon>
        <taxon>Halisarca</taxon>
    </lineage>
</organism>
<evidence type="ECO:0000256" key="8">
    <source>
        <dbReference type="RuleBase" id="RU003500"/>
    </source>
</evidence>
<reference evidence="10" key="1">
    <citation type="submission" date="2015-12" db="EMBL/GenBank/DDBJ databases">
        <title>Surprisingly rich repertoire of Wnt genes in the demosponge Halisarca dujardini.</title>
        <authorList>
            <person name="Borisenko I."/>
            <person name="Adamski M."/>
            <person name="Ereskovsky A."/>
            <person name="Adamska M."/>
        </authorList>
    </citation>
    <scope>NUCLEOTIDE SEQUENCE</scope>
</reference>
<dbReference type="GO" id="GO:0045165">
    <property type="term" value="P:cell fate commitment"/>
    <property type="evidence" value="ECO:0007669"/>
    <property type="project" value="TreeGrafter"/>
</dbReference>
<evidence type="ECO:0000256" key="4">
    <source>
        <dbReference type="ARBA" id="ARBA00022525"/>
    </source>
</evidence>
<keyword evidence="3 8" id="KW-0217">Developmental protein</keyword>
<proteinExistence type="inferred from homology"/>
<keyword evidence="7" id="KW-1015">Disulfide bond</keyword>
<dbReference type="CDD" id="cd13113">
    <property type="entry name" value="Wnt"/>
    <property type="match status" value="1"/>
</dbReference>
<sequence length="339" mass="36790">MTFLVLVAMALSLFALVVENGAAIAKCQDVYDLTYSQRQFCRVNRELLPIIEKAEASAMRECQFLFKSNRWNCSGFGVLRSSYTKEVATAETAFQLALMSAVLAKNIAQACKEGSTSLCSCGRTATLPTGAGQWYFASCSENIGFGQEVSRRFLDEAEHDRGLGLRQLSRLQDLAVGRAVLAQLAAAMGPQCRCQGLSGACSIRTCRTMTPPLGAMGQQLLSRYGQACRVTLEPAGPHTHTLALRPACGGSIATDTLIYSDSSPNYCLPDLTRGSYGTRGRRCDRRAPPTHPESCSSLCCGRGFQLVQTTAAYHCGCRFENFQIKCDECQSTVTLSVCR</sequence>
<feature type="signal peptide" evidence="9">
    <location>
        <begin position="1"/>
        <end position="15"/>
    </location>
</feature>
<comment type="similarity">
    <text evidence="2 8">Belongs to the Wnt family.</text>
</comment>
<evidence type="ECO:0000256" key="5">
    <source>
        <dbReference type="ARBA" id="ARBA00022530"/>
    </source>
</evidence>
<dbReference type="Pfam" id="PF00110">
    <property type="entry name" value="wnt"/>
    <property type="match status" value="1"/>
</dbReference>
<evidence type="ECO:0000256" key="3">
    <source>
        <dbReference type="ARBA" id="ARBA00022473"/>
    </source>
</evidence>
<dbReference type="InterPro" id="IPR005817">
    <property type="entry name" value="Wnt"/>
</dbReference>
<accession>A0A175C231</accession>
<name>A0A175C231_HALDU</name>